<evidence type="ECO:0000313" key="1">
    <source>
        <dbReference type="EMBL" id="KAF4652106.1"/>
    </source>
</evidence>
<comment type="caution">
    <text evidence="1">The sequence shown here is derived from an EMBL/GenBank/DDBJ whole genome shotgun (WGS) entry which is preliminary data.</text>
</comment>
<dbReference type="EMBL" id="JAAPAO010000963">
    <property type="protein sequence ID" value="KAF4652106.1"/>
    <property type="molecule type" value="Genomic_DNA"/>
</dbReference>
<keyword evidence="2" id="KW-1185">Reference proteome</keyword>
<organism evidence="1 2">
    <name type="scientific">Perkinsus chesapeaki</name>
    <name type="common">Clam parasite</name>
    <name type="synonym">Perkinsus andrewsi</name>
    <dbReference type="NCBI Taxonomy" id="330153"/>
    <lineage>
        <taxon>Eukaryota</taxon>
        <taxon>Sar</taxon>
        <taxon>Alveolata</taxon>
        <taxon>Perkinsozoa</taxon>
        <taxon>Perkinsea</taxon>
        <taxon>Perkinsida</taxon>
        <taxon>Perkinsidae</taxon>
        <taxon>Perkinsus</taxon>
    </lineage>
</organism>
<evidence type="ECO:0000313" key="2">
    <source>
        <dbReference type="Proteomes" id="UP000591131"/>
    </source>
</evidence>
<gene>
    <name evidence="1" type="ORF">FOL47_011265</name>
</gene>
<dbReference type="AlphaFoldDB" id="A0A7J6L0A5"/>
<sequence length="481" mass="53486">MLPCIARSSPQYLRVSTRLLHVAKPISLDPIEMMAIISRAPKYSPGEVLETLTRMSRHESANISLCDALARRVGQSAEEFFPTQIVEATRLFRSLGYADAALWSAIAGRSDDVLGTASPKRLVEFLEFVGDLQLPLRDQAIWSVARPSILAVLPHIRGGLGTVMESLAAHGCQDHYVVDALMAQARVLFRGGELPLSIFSRVVESYGIMRPQLDGFEKNCEAIKGYFGEEGKDSASDWLMLAAASKRIGHDDMHEHCIRQMNVLRERQEGNGHEEKMGMVRLGHVAARIGYYDDKFIEDFENILEQTITTEPRYIHSKLAFAFPSLASLPNSSDVISVLLQSDAVKGAIKELPPAHLLSLLYASALAGVSKDSQVVNDIANVLTFTASSLDLRQRRILWLSAHNMKAFHHLPVPSALPARMPWEADFECETIGAFQLPRNDDGKLVIFEPRMTDGPRVELMKRILKDESGEEITVESMMCF</sequence>
<protein>
    <submittedName>
        <fullName evidence="1">Uncharacterized protein</fullName>
    </submittedName>
</protein>
<reference evidence="1 2" key="1">
    <citation type="submission" date="2020-04" db="EMBL/GenBank/DDBJ databases">
        <title>Perkinsus chesapeaki whole genome sequence.</title>
        <authorList>
            <person name="Bogema D.R."/>
        </authorList>
    </citation>
    <scope>NUCLEOTIDE SEQUENCE [LARGE SCALE GENOMIC DNA]</scope>
    <source>
        <strain evidence="1">ATCC PRA-425</strain>
    </source>
</reference>
<accession>A0A7J6L0A5</accession>
<proteinExistence type="predicted"/>
<name>A0A7J6L0A5_PERCH</name>
<dbReference type="Proteomes" id="UP000591131">
    <property type="component" value="Unassembled WGS sequence"/>
</dbReference>
<dbReference type="OrthoDB" id="426207at2759"/>